<sequence>MMQPLVILLLVRQLGLPDWMVGILLALAGVGGILGALVAGPVAGALGRARVIWLAELVCVPSFLLLPAAGAGLQMVLFAAGYMLLHVALSVFNVANLSFRQAICPDRLLGRMNASVRFLMWGALPLGALVGGLAGEHLSARGGLVVAGLGVFLAVAVLLASPLRSMRDLPMEAQS</sequence>
<dbReference type="EMBL" id="FMCU01000007">
    <property type="protein sequence ID" value="SCF24449.1"/>
    <property type="molecule type" value="Genomic_DNA"/>
</dbReference>
<dbReference type="STRING" id="121616.GA0070216_107177"/>
<dbReference type="InterPro" id="IPR036259">
    <property type="entry name" value="MFS_trans_sf"/>
</dbReference>
<evidence type="ECO:0000256" key="6">
    <source>
        <dbReference type="ARBA" id="ARBA00023136"/>
    </source>
</evidence>
<gene>
    <name evidence="9" type="ORF">GA0070216_107177</name>
</gene>
<evidence type="ECO:0000256" key="3">
    <source>
        <dbReference type="ARBA" id="ARBA00022475"/>
    </source>
</evidence>
<evidence type="ECO:0000256" key="2">
    <source>
        <dbReference type="ARBA" id="ARBA00022448"/>
    </source>
</evidence>
<evidence type="ECO:0000259" key="8">
    <source>
        <dbReference type="PROSITE" id="PS50850"/>
    </source>
</evidence>
<dbReference type="AlphaFoldDB" id="A0A1C4YUJ0"/>
<dbReference type="InterPro" id="IPR020846">
    <property type="entry name" value="MFS_dom"/>
</dbReference>
<dbReference type="PANTHER" id="PTHR23513:SF6">
    <property type="entry name" value="MAJOR FACILITATOR SUPERFAMILY ASSOCIATED DOMAIN-CONTAINING PROTEIN"/>
    <property type="match status" value="1"/>
</dbReference>
<dbReference type="InterPro" id="IPR010290">
    <property type="entry name" value="TM_effector"/>
</dbReference>
<evidence type="ECO:0000256" key="5">
    <source>
        <dbReference type="ARBA" id="ARBA00022989"/>
    </source>
</evidence>
<keyword evidence="10" id="KW-1185">Reference proteome</keyword>
<dbReference type="Gene3D" id="1.20.1250.20">
    <property type="entry name" value="MFS general substrate transporter like domains"/>
    <property type="match status" value="1"/>
</dbReference>
<dbReference type="PANTHER" id="PTHR23513">
    <property type="entry name" value="INTEGRAL MEMBRANE EFFLUX PROTEIN-RELATED"/>
    <property type="match status" value="1"/>
</dbReference>
<keyword evidence="6 7" id="KW-0472">Membrane</keyword>
<feature type="transmembrane region" description="Helical" evidence="7">
    <location>
        <begin position="75"/>
        <end position="95"/>
    </location>
</feature>
<keyword evidence="5 7" id="KW-1133">Transmembrane helix</keyword>
<feature type="transmembrane region" description="Helical" evidence="7">
    <location>
        <begin position="20"/>
        <end position="39"/>
    </location>
</feature>
<feature type="transmembrane region" description="Helical" evidence="7">
    <location>
        <begin position="140"/>
        <end position="161"/>
    </location>
</feature>
<evidence type="ECO:0000256" key="7">
    <source>
        <dbReference type="SAM" id="Phobius"/>
    </source>
</evidence>
<keyword evidence="2" id="KW-0813">Transport</keyword>
<comment type="subcellular location">
    <subcellularLocation>
        <location evidence="1">Cell membrane</location>
        <topology evidence="1">Multi-pass membrane protein</topology>
    </subcellularLocation>
</comment>
<accession>A0A1C4YUJ0</accession>
<name>A0A1C4YUJ0_9ACTN</name>
<proteinExistence type="predicted"/>
<keyword evidence="4 7" id="KW-0812">Transmembrane</keyword>
<dbReference type="Proteomes" id="UP000198797">
    <property type="component" value="Unassembled WGS sequence"/>
</dbReference>
<dbReference type="Pfam" id="PF05977">
    <property type="entry name" value="MFS_3"/>
    <property type="match status" value="1"/>
</dbReference>
<evidence type="ECO:0000313" key="9">
    <source>
        <dbReference type="EMBL" id="SCF24449.1"/>
    </source>
</evidence>
<dbReference type="PROSITE" id="PS50850">
    <property type="entry name" value="MFS"/>
    <property type="match status" value="1"/>
</dbReference>
<keyword evidence="3" id="KW-1003">Cell membrane</keyword>
<feature type="transmembrane region" description="Helical" evidence="7">
    <location>
        <begin position="51"/>
        <end position="69"/>
    </location>
</feature>
<evidence type="ECO:0000256" key="4">
    <source>
        <dbReference type="ARBA" id="ARBA00022692"/>
    </source>
</evidence>
<dbReference type="SUPFAM" id="SSF103473">
    <property type="entry name" value="MFS general substrate transporter"/>
    <property type="match status" value="1"/>
</dbReference>
<evidence type="ECO:0000256" key="1">
    <source>
        <dbReference type="ARBA" id="ARBA00004651"/>
    </source>
</evidence>
<reference evidence="10" key="1">
    <citation type="submission" date="2016-06" db="EMBL/GenBank/DDBJ databases">
        <authorList>
            <person name="Varghese N."/>
            <person name="Submissions Spin"/>
        </authorList>
    </citation>
    <scope>NUCLEOTIDE SEQUENCE [LARGE SCALE GENOMIC DNA]</scope>
    <source>
        <strain evidence="10">DSM 44100</strain>
    </source>
</reference>
<feature type="domain" description="Major facilitator superfamily (MFS) profile" evidence="8">
    <location>
        <begin position="1"/>
        <end position="175"/>
    </location>
</feature>
<evidence type="ECO:0000313" key="10">
    <source>
        <dbReference type="Proteomes" id="UP000198797"/>
    </source>
</evidence>
<organism evidence="9 10">
    <name type="scientific">Micromonospora matsumotoense</name>
    <dbReference type="NCBI Taxonomy" id="121616"/>
    <lineage>
        <taxon>Bacteria</taxon>
        <taxon>Bacillati</taxon>
        <taxon>Actinomycetota</taxon>
        <taxon>Actinomycetes</taxon>
        <taxon>Micromonosporales</taxon>
        <taxon>Micromonosporaceae</taxon>
        <taxon>Micromonospora</taxon>
    </lineage>
</organism>
<dbReference type="GO" id="GO:0022857">
    <property type="term" value="F:transmembrane transporter activity"/>
    <property type="evidence" value="ECO:0007669"/>
    <property type="project" value="InterPro"/>
</dbReference>
<protein>
    <submittedName>
        <fullName evidence="9">Transmembrane secretion effector</fullName>
    </submittedName>
</protein>
<dbReference type="GO" id="GO:0005886">
    <property type="term" value="C:plasma membrane"/>
    <property type="evidence" value="ECO:0007669"/>
    <property type="project" value="UniProtKB-SubCell"/>
</dbReference>
<feature type="transmembrane region" description="Helical" evidence="7">
    <location>
        <begin position="116"/>
        <end position="134"/>
    </location>
</feature>